<evidence type="ECO:0000259" key="6">
    <source>
        <dbReference type="Pfam" id="PF00294"/>
    </source>
</evidence>
<keyword evidence="5" id="KW-0067">ATP-binding</keyword>
<gene>
    <name evidence="8" type="primary">iolC</name>
    <name evidence="8" type="ORF">G3572_09875</name>
</gene>
<proteinExistence type="inferred from homology"/>
<keyword evidence="2 8" id="KW-0808">Transferase</keyword>
<dbReference type="PROSITE" id="PS00583">
    <property type="entry name" value="PFKB_KINASES_1"/>
    <property type="match status" value="1"/>
</dbReference>
<dbReference type="PANTHER" id="PTHR43085:SF49">
    <property type="entry name" value="5-DEHYDRO-2-DEOXYGLUCONOKINASE"/>
    <property type="match status" value="1"/>
</dbReference>
<dbReference type="CDD" id="cd01166">
    <property type="entry name" value="KdgK"/>
    <property type="match status" value="1"/>
</dbReference>
<dbReference type="PANTHER" id="PTHR43085">
    <property type="entry name" value="HEXOKINASE FAMILY MEMBER"/>
    <property type="match status" value="1"/>
</dbReference>
<evidence type="ECO:0000256" key="5">
    <source>
        <dbReference type="ARBA" id="ARBA00022840"/>
    </source>
</evidence>
<feature type="domain" description="Carbohydrate kinase PfkB" evidence="6">
    <location>
        <begin position="6"/>
        <end position="320"/>
    </location>
</feature>
<dbReference type="InterPro" id="IPR002173">
    <property type="entry name" value="Carboh/pur_kinase_PfkB_CS"/>
</dbReference>
<dbReference type="NCBIfam" id="TIGR04382">
    <property type="entry name" value="myo_inos_iolC_N"/>
    <property type="match status" value="1"/>
</dbReference>
<dbReference type="Pfam" id="PF09863">
    <property type="entry name" value="DUF2090"/>
    <property type="match status" value="1"/>
</dbReference>
<name>A0A6B3RKB9_9RHOB</name>
<dbReference type="InterPro" id="IPR030830">
    <property type="entry name" value="Myo_inos_IolC"/>
</dbReference>
<evidence type="ECO:0000256" key="3">
    <source>
        <dbReference type="ARBA" id="ARBA00022741"/>
    </source>
</evidence>
<comment type="similarity">
    <text evidence="1">Belongs to the carbohydrate kinase PfkB family.</text>
</comment>
<dbReference type="SUPFAM" id="SSF53613">
    <property type="entry name" value="Ribokinase-like"/>
    <property type="match status" value="1"/>
</dbReference>
<dbReference type="EMBL" id="JAAIKE010000002">
    <property type="protein sequence ID" value="NEX46517.1"/>
    <property type="molecule type" value="Genomic_DNA"/>
</dbReference>
<reference evidence="8 9" key="1">
    <citation type="submission" date="2020-02" db="EMBL/GenBank/DDBJ databases">
        <title>Rhodobacter algicola sp. nov., isolated from microalga culture.</title>
        <authorList>
            <person name="Park C.-Y."/>
        </authorList>
    </citation>
    <scope>NUCLEOTIDE SEQUENCE [LARGE SCALE GENOMIC DNA]</scope>
    <source>
        <strain evidence="8 9">ETT8</strain>
    </source>
</reference>
<evidence type="ECO:0000256" key="2">
    <source>
        <dbReference type="ARBA" id="ARBA00022679"/>
    </source>
</evidence>
<dbReference type="Proteomes" id="UP000481421">
    <property type="component" value="Unassembled WGS sequence"/>
</dbReference>
<feature type="domain" description="DUF2090" evidence="7">
    <location>
        <begin position="324"/>
        <end position="632"/>
    </location>
</feature>
<dbReference type="Gene3D" id="2.20.150.10">
    <property type="entry name" value="putative 5-dehydro-2- deoxygluconokinase"/>
    <property type="match status" value="1"/>
</dbReference>
<dbReference type="InterPro" id="IPR018659">
    <property type="entry name" value="DUF2090"/>
</dbReference>
<protein>
    <submittedName>
        <fullName evidence="8">5-dehydro-2-deoxygluconokinase</fullName>
        <ecNumber evidence="8">2.7.1.92</ecNumber>
    </submittedName>
</protein>
<dbReference type="InterPro" id="IPR011611">
    <property type="entry name" value="PfkB_dom"/>
</dbReference>
<keyword evidence="3" id="KW-0547">Nucleotide-binding</keyword>
<dbReference type="InterPro" id="IPR023314">
    <property type="entry name" value="Myo_inos_IolC-like_sf"/>
</dbReference>
<dbReference type="Pfam" id="PF00294">
    <property type="entry name" value="PfkB"/>
    <property type="match status" value="1"/>
</dbReference>
<dbReference type="AlphaFoldDB" id="A0A6B3RKB9"/>
<evidence type="ECO:0000256" key="4">
    <source>
        <dbReference type="ARBA" id="ARBA00022777"/>
    </source>
</evidence>
<evidence type="ECO:0000313" key="8">
    <source>
        <dbReference type="EMBL" id="NEX46517.1"/>
    </source>
</evidence>
<keyword evidence="9" id="KW-1185">Reference proteome</keyword>
<accession>A0A6B3RKB9</accession>
<keyword evidence="4 8" id="KW-0418">Kinase</keyword>
<evidence type="ECO:0000313" key="9">
    <source>
        <dbReference type="Proteomes" id="UP000481421"/>
    </source>
</evidence>
<dbReference type="InterPro" id="IPR029056">
    <property type="entry name" value="Ribokinase-like"/>
</dbReference>
<dbReference type="EC" id="2.7.1.92" evidence="8"/>
<dbReference type="PROSITE" id="PS00584">
    <property type="entry name" value="PFKB_KINASES_2"/>
    <property type="match status" value="1"/>
</dbReference>
<organism evidence="8 9">
    <name type="scientific">Pseudotabrizicola algicola</name>
    <dbReference type="NCBI Taxonomy" id="2709381"/>
    <lineage>
        <taxon>Bacteria</taxon>
        <taxon>Pseudomonadati</taxon>
        <taxon>Pseudomonadota</taxon>
        <taxon>Alphaproteobacteria</taxon>
        <taxon>Rhodobacterales</taxon>
        <taxon>Paracoccaceae</taxon>
        <taxon>Pseudotabrizicola</taxon>
    </lineage>
</organism>
<evidence type="ECO:0000256" key="1">
    <source>
        <dbReference type="ARBA" id="ARBA00010688"/>
    </source>
</evidence>
<evidence type="ECO:0000259" key="7">
    <source>
        <dbReference type="Pfam" id="PF09863"/>
    </source>
</evidence>
<dbReference type="InterPro" id="IPR013785">
    <property type="entry name" value="Aldolase_TIM"/>
</dbReference>
<dbReference type="Gene3D" id="3.40.1190.20">
    <property type="match status" value="1"/>
</dbReference>
<dbReference type="GO" id="GO:0047590">
    <property type="term" value="F:5-dehydro-2-deoxygluconokinase activity"/>
    <property type="evidence" value="ECO:0007669"/>
    <property type="project" value="UniProtKB-EC"/>
</dbReference>
<dbReference type="InterPro" id="IPR050306">
    <property type="entry name" value="PfkB_Carbo_kinase"/>
</dbReference>
<sequence>MGKTLDVITIGRSSVDLYGAQIGGRLEDMGSFAKYIGGSPTNIACGTARLGLRSAVITRVGDEHMGRFIREQLVREGVDVRGVATDPERLSALVILGIRDEDSFPLIFYRENCADMALSEADIDEDFIAEARCVLATGTHLSHPRTEAAVLRALELARKHGAQTALDIDYRPNLWGVAGHGDGESRFVESAAVTAKLQKTLHLFDLIVGTEEEFHIAGGSTDTLAALRAVRAVSGATLICKRGAKGAVAITGAIPATLDEAESGPGFPIEVFNVLGAGDGFFSGLLKGWLDGESWPRALEYANACGAFAVSRHGCTPAYPSLTELKFFLQRGVQRPDLRNDAELEQIHWSTNRHSRTAGDWSTMRVFAFDHRLQLEEMPGYTLAKGGAFKELCLQAALQVKGAGEGFGILCDNRIGKAALHAASGSGLWIGRPAELPGSRPLQLEPELGSDCGGLGEWARENVVKVLCFCHPDDDAATRAQQEATVKRLFEAARRNNLEFLLEVIPSKVGPVGVDTTATLIRQFYQAGIYPDWWKLEPMADAAAWAAAIAAIEAHDRHTRGIVVLGLDAPEATLAASFAVAAAFPLVKGFAVGRTIFGDAARAWMTDAMTDAEAVAQMAARYARLCEIWDDARAKARRSEG</sequence>
<dbReference type="GO" id="GO:0005524">
    <property type="term" value="F:ATP binding"/>
    <property type="evidence" value="ECO:0007669"/>
    <property type="project" value="UniProtKB-KW"/>
</dbReference>
<dbReference type="RefSeq" id="WP_164611238.1">
    <property type="nucleotide sequence ID" value="NZ_JAAIKE010000002.1"/>
</dbReference>
<comment type="caution">
    <text evidence="8">The sequence shown here is derived from an EMBL/GenBank/DDBJ whole genome shotgun (WGS) entry which is preliminary data.</text>
</comment>
<dbReference type="Gene3D" id="3.20.20.70">
    <property type="entry name" value="Aldolase class I"/>
    <property type="match status" value="1"/>
</dbReference>